<dbReference type="EMBL" id="FXTB01000005">
    <property type="protein sequence ID" value="SMO69176.1"/>
    <property type="molecule type" value="Genomic_DNA"/>
</dbReference>
<accession>A0A521DC11</accession>
<dbReference type="Proteomes" id="UP000319040">
    <property type="component" value="Unassembled WGS sequence"/>
</dbReference>
<dbReference type="InterPro" id="IPR011989">
    <property type="entry name" value="ARM-like"/>
</dbReference>
<organism evidence="1 2">
    <name type="scientific">Saccharicrinis carchari</name>
    <dbReference type="NCBI Taxonomy" id="1168039"/>
    <lineage>
        <taxon>Bacteria</taxon>
        <taxon>Pseudomonadati</taxon>
        <taxon>Bacteroidota</taxon>
        <taxon>Bacteroidia</taxon>
        <taxon>Marinilabiliales</taxon>
        <taxon>Marinilabiliaceae</taxon>
        <taxon>Saccharicrinis</taxon>
    </lineage>
</organism>
<protein>
    <submittedName>
        <fullName evidence="1">HEAT repeat-containing protein</fullName>
    </submittedName>
</protein>
<sequence>MRVEELIQVFGTENGKDREKAREALVKIGKGAIASLLALLEHPKYIYRWEAMMTLKDVEDESLVPVFIEKLTDKEHDIRWIAAEGLIRQGAKSIKPLLYLLIEKSESVFVVAGAHHVFYVLKKNNQLPKGFLYDDIMPLLENTRHTEQLKVAGYKLLHEIGAS</sequence>
<proteinExistence type="predicted"/>
<dbReference type="InterPro" id="IPR016024">
    <property type="entry name" value="ARM-type_fold"/>
</dbReference>
<dbReference type="Pfam" id="PF13646">
    <property type="entry name" value="HEAT_2"/>
    <property type="match status" value="1"/>
</dbReference>
<evidence type="ECO:0000313" key="2">
    <source>
        <dbReference type="Proteomes" id="UP000319040"/>
    </source>
</evidence>
<dbReference type="AlphaFoldDB" id="A0A521DC11"/>
<gene>
    <name evidence="1" type="ORF">SAMN06265379_10542</name>
</gene>
<reference evidence="1 2" key="1">
    <citation type="submission" date="2017-05" db="EMBL/GenBank/DDBJ databases">
        <authorList>
            <person name="Varghese N."/>
            <person name="Submissions S."/>
        </authorList>
    </citation>
    <scope>NUCLEOTIDE SEQUENCE [LARGE SCALE GENOMIC DNA]</scope>
    <source>
        <strain evidence="1 2">DSM 27040</strain>
    </source>
</reference>
<dbReference type="SUPFAM" id="SSF48371">
    <property type="entry name" value="ARM repeat"/>
    <property type="match status" value="1"/>
</dbReference>
<evidence type="ECO:0000313" key="1">
    <source>
        <dbReference type="EMBL" id="SMO69176.1"/>
    </source>
</evidence>
<dbReference type="Gene3D" id="1.25.10.10">
    <property type="entry name" value="Leucine-rich Repeat Variant"/>
    <property type="match status" value="1"/>
</dbReference>
<name>A0A521DC11_SACCC</name>
<keyword evidence="2" id="KW-1185">Reference proteome</keyword>